<feature type="transmembrane region" description="Helical" evidence="1">
    <location>
        <begin position="45"/>
        <end position="70"/>
    </location>
</feature>
<reference key="1">
    <citation type="submission" date="2007-01" db="EMBL/GenBank/DDBJ databases">
        <title>The Genome Sequence of Puccinia graminis f. sp. tritici Strain CRL 75-36-700-3.</title>
        <authorList>
            <consortium name="The Broad Institute Genome Sequencing Platform"/>
            <person name="Birren B."/>
            <person name="Lander E."/>
            <person name="Galagan J."/>
            <person name="Nusbaum C."/>
            <person name="Devon K."/>
            <person name="Cuomo C."/>
            <person name="Jaffe D."/>
            <person name="Butler J."/>
            <person name="Alvarez P."/>
            <person name="Gnerre S."/>
            <person name="Grabherr M."/>
            <person name="Mauceli E."/>
            <person name="Brockman W."/>
            <person name="Young S."/>
            <person name="LaButti K."/>
            <person name="Sykes S."/>
            <person name="DeCaprio D."/>
            <person name="Crawford M."/>
            <person name="Koehrsen M."/>
            <person name="Engels R."/>
            <person name="Montgomery P."/>
            <person name="Pearson M."/>
            <person name="Howarth C."/>
            <person name="Larson L."/>
            <person name="White J."/>
            <person name="Zeng Q."/>
            <person name="Kodira C."/>
            <person name="Yandava C."/>
            <person name="Alvarado L."/>
            <person name="O'Leary S."/>
            <person name="Szabo L."/>
            <person name="Dean R."/>
            <person name="Schein J."/>
        </authorList>
    </citation>
    <scope>NUCLEOTIDE SEQUENCE</scope>
    <source>
        <strain>CRL 75-36-700-3</strain>
    </source>
</reference>
<dbReference type="OrthoDB" id="10628541at2759"/>
<dbReference type="AlphaFoldDB" id="E3K8I8"/>
<accession>E3K8I8</accession>
<keyword evidence="1" id="KW-1133">Transmembrane helix</keyword>
<dbReference type="InParanoid" id="E3K8I8"/>
<name>E3K8I8_PUCGT</name>
<keyword evidence="1" id="KW-0472">Membrane</keyword>
<evidence type="ECO:0000256" key="1">
    <source>
        <dbReference type="SAM" id="Phobius"/>
    </source>
</evidence>
<dbReference type="GeneID" id="10539527"/>
<evidence type="ECO:0000313" key="2">
    <source>
        <dbReference type="EMBL" id="EFP80516.1"/>
    </source>
</evidence>
<dbReference type="HOGENOM" id="CLU_1511317_0_0_1"/>
<dbReference type="RefSeq" id="XP_003324935.1">
    <property type="nucleotide sequence ID" value="XM_003324887.1"/>
</dbReference>
<sequence>MDGHKIPEKAAKDESKVHENPGQLACFHRSMHKLAKLLMLKMYNIGVFCSMFITLDFVAFGFVKVCILLLERYHSMQFSSSLNIKWSAFHKIASHQVEVISAFLVSKRQFCEKSLKERRGRRRSEDHECQSITQKVHGTTTRCNRKAHDISKQTIVLWTWNIAGSDGRVYRVEGPPGR</sequence>
<organism evidence="2 3">
    <name type="scientific">Puccinia graminis f. sp. tritici (strain CRL 75-36-700-3 / race SCCL)</name>
    <name type="common">Black stem rust fungus</name>
    <dbReference type="NCBI Taxonomy" id="418459"/>
    <lineage>
        <taxon>Eukaryota</taxon>
        <taxon>Fungi</taxon>
        <taxon>Dikarya</taxon>
        <taxon>Basidiomycota</taxon>
        <taxon>Pucciniomycotina</taxon>
        <taxon>Pucciniomycetes</taxon>
        <taxon>Pucciniales</taxon>
        <taxon>Pucciniaceae</taxon>
        <taxon>Puccinia</taxon>
    </lineage>
</organism>
<dbReference type="EMBL" id="DS178276">
    <property type="protein sequence ID" value="EFP80516.1"/>
    <property type="molecule type" value="Genomic_DNA"/>
</dbReference>
<evidence type="ECO:0000313" key="3">
    <source>
        <dbReference type="Proteomes" id="UP000008783"/>
    </source>
</evidence>
<dbReference type="Proteomes" id="UP000008783">
    <property type="component" value="Unassembled WGS sequence"/>
</dbReference>
<keyword evidence="3" id="KW-1185">Reference proteome</keyword>
<dbReference type="VEuPathDB" id="FungiDB:PGTG_06472"/>
<gene>
    <name evidence="2" type="ORF">PGTG_06472</name>
</gene>
<keyword evidence="1" id="KW-0812">Transmembrane</keyword>
<proteinExistence type="predicted"/>
<reference evidence="3" key="2">
    <citation type="journal article" date="2011" name="Proc. Natl. Acad. Sci. U.S.A.">
        <title>Obligate biotrophy features unraveled by the genomic analysis of rust fungi.</title>
        <authorList>
            <person name="Duplessis S."/>
            <person name="Cuomo C.A."/>
            <person name="Lin Y.-C."/>
            <person name="Aerts A."/>
            <person name="Tisserant E."/>
            <person name="Veneault-Fourrey C."/>
            <person name="Joly D.L."/>
            <person name="Hacquard S."/>
            <person name="Amselem J."/>
            <person name="Cantarel B.L."/>
            <person name="Chiu R."/>
            <person name="Coutinho P.M."/>
            <person name="Feau N."/>
            <person name="Field M."/>
            <person name="Frey P."/>
            <person name="Gelhaye E."/>
            <person name="Goldberg J."/>
            <person name="Grabherr M.G."/>
            <person name="Kodira C.D."/>
            <person name="Kohler A."/>
            <person name="Kuees U."/>
            <person name="Lindquist E.A."/>
            <person name="Lucas S.M."/>
            <person name="Mago R."/>
            <person name="Mauceli E."/>
            <person name="Morin E."/>
            <person name="Murat C."/>
            <person name="Pangilinan J.L."/>
            <person name="Park R."/>
            <person name="Pearson M."/>
            <person name="Quesneville H."/>
            <person name="Rouhier N."/>
            <person name="Sakthikumar S."/>
            <person name="Salamov A.A."/>
            <person name="Schmutz J."/>
            <person name="Selles B."/>
            <person name="Shapiro H."/>
            <person name="Tanguay P."/>
            <person name="Tuskan G.A."/>
            <person name="Henrissat B."/>
            <person name="Van de Peer Y."/>
            <person name="Rouze P."/>
            <person name="Ellis J.G."/>
            <person name="Dodds P.N."/>
            <person name="Schein J.E."/>
            <person name="Zhong S."/>
            <person name="Hamelin R.C."/>
            <person name="Grigoriev I.V."/>
            <person name="Szabo L.J."/>
            <person name="Martin F."/>
        </authorList>
    </citation>
    <scope>NUCLEOTIDE SEQUENCE [LARGE SCALE GENOMIC DNA]</scope>
    <source>
        <strain evidence="3">CRL 75-36-700-3 / race SCCL</strain>
    </source>
</reference>
<protein>
    <submittedName>
        <fullName evidence="2">Uncharacterized protein</fullName>
    </submittedName>
</protein>
<dbReference type="KEGG" id="pgr:PGTG_06472"/>